<reference evidence="1 2" key="1">
    <citation type="submission" date="2016-07" db="EMBL/GenBank/DDBJ databases">
        <title>Complete genome sequence of Altererythrobacter namhicola JCM 16345T, containing esterase-encoding genes.</title>
        <authorList>
            <person name="Cheng H."/>
            <person name="Wu Y.-H."/>
            <person name="Jian S.-L."/>
            <person name="Huo Y.-Y."/>
            <person name="Wang C.-S."/>
            <person name="Xu X.-W."/>
        </authorList>
    </citation>
    <scope>NUCLEOTIDE SEQUENCE [LARGE SCALE GENOMIC DNA]</scope>
    <source>
        <strain evidence="1 2">JCM 16345</strain>
    </source>
</reference>
<gene>
    <name evidence="1" type="ORF">A6F65_01646</name>
</gene>
<dbReference type="OrthoDB" id="7504757at2"/>
<organism evidence="1 2">
    <name type="scientific">Paraurantiacibacter namhicola</name>
    <dbReference type="NCBI Taxonomy" id="645517"/>
    <lineage>
        <taxon>Bacteria</taxon>
        <taxon>Pseudomonadati</taxon>
        <taxon>Pseudomonadota</taxon>
        <taxon>Alphaproteobacteria</taxon>
        <taxon>Sphingomonadales</taxon>
        <taxon>Erythrobacteraceae</taxon>
        <taxon>Paraurantiacibacter</taxon>
    </lineage>
</organism>
<dbReference type="AlphaFoldDB" id="A0A1C7D8Z2"/>
<accession>A0A1C7D8Z2</accession>
<name>A0A1C7D8Z2_9SPHN</name>
<evidence type="ECO:0000313" key="1">
    <source>
        <dbReference type="EMBL" id="ANU07944.1"/>
    </source>
</evidence>
<evidence type="ECO:0008006" key="3">
    <source>
        <dbReference type="Google" id="ProtNLM"/>
    </source>
</evidence>
<dbReference type="EMBL" id="CP016545">
    <property type="protein sequence ID" value="ANU07944.1"/>
    <property type="molecule type" value="Genomic_DNA"/>
</dbReference>
<proteinExistence type="predicted"/>
<protein>
    <recommendedName>
        <fullName evidence="3">Lipoprotein</fullName>
    </recommendedName>
</protein>
<keyword evidence="2" id="KW-1185">Reference proteome</keyword>
<dbReference type="Proteomes" id="UP000092698">
    <property type="component" value="Chromosome"/>
</dbReference>
<dbReference type="RefSeq" id="WP_067787619.1">
    <property type="nucleotide sequence ID" value="NZ_CP016545.1"/>
</dbReference>
<evidence type="ECO:0000313" key="2">
    <source>
        <dbReference type="Proteomes" id="UP000092698"/>
    </source>
</evidence>
<dbReference type="STRING" id="645517.A6F65_01646"/>
<dbReference type="KEGG" id="anh:A6F65_01646"/>
<dbReference type="PROSITE" id="PS51257">
    <property type="entry name" value="PROKAR_LIPOPROTEIN"/>
    <property type="match status" value="1"/>
</dbReference>
<sequence>MRIAVVLFLSCLLLACTDQRDAMPDASSESADGSGGGNLALRGATNAVELQPILYPDIEANDLFGAGCNFASGKSMAAVVLAQSDYAAIKIDGEVLQLGPAEGTGELELGARDTYASEDYRLELALQGGGESSGYETVDFQGAVRLSDASGNPVYATTGTAQCGS</sequence>